<keyword evidence="6 11" id="KW-0812">Transmembrane</keyword>
<gene>
    <name evidence="13" type="ORF">RNAN_0831</name>
</gene>
<dbReference type="GO" id="GO:0005886">
    <property type="term" value="C:plasma membrane"/>
    <property type="evidence" value="ECO:0007669"/>
    <property type="project" value="UniProtKB-SubCell"/>
</dbReference>
<evidence type="ECO:0000256" key="7">
    <source>
        <dbReference type="ARBA" id="ARBA00022989"/>
    </source>
</evidence>
<reference evidence="13 14" key="1">
    <citation type="journal article" date="2012" name="J. Bacteriol.">
        <title>Genome Sequence of the Protease-Producing Bacterium Rheinheimera nanhaiensis E407-8T, Isolated from Deep-Sea Sediment of the South China Sea.</title>
        <authorList>
            <person name="Zhang X.-Y."/>
            <person name="Zhang Y.-J."/>
            <person name="Qin Q.-L."/>
            <person name="Xie B.-B."/>
            <person name="Chen X.-L."/>
            <person name="Zhou B.-C."/>
            <person name="Zhang Y.-Z."/>
        </authorList>
    </citation>
    <scope>NUCLEOTIDE SEQUENCE [LARGE SCALE GENOMIC DNA]</scope>
    <source>
        <strain evidence="13 14">E407-8</strain>
    </source>
</reference>
<feature type="domain" description="General secretion pathway GspH" evidence="12">
    <location>
        <begin position="58"/>
        <end position="155"/>
    </location>
</feature>
<dbReference type="Proteomes" id="UP000004374">
    <property type="component" value="Unassembled WGS sequence"/>
</dbReference>
<dbReference type="PROSITE" id="PS00409">
    <property type="entry name" value="PROKAR_NTER_METHYL"/>
    <property type="match status" value="1"/>
</dbReference>
<keyword evidence="14" id="KW-1185">Reference proteome</keyword>
<evidence type="ECO:0000256" key="1">
    <source>
        <dbReference type="ARBA" id="ARBA00004377"/>
    </source>
</evidence>
<dbReference type="SUPFAM" id="SSF54523">
    <property type="entry name" value="Pili subunits"/>
    <property type="match status" value="1"/>
</dbReference>
<evidence type="ECO:0000256" key="4">
    <source>
        <dbReference type="ARBA" id="ARBA00022481"/>
    </source>
</evidence>
<dbReference type="NCBIfam" id="TIGR02532">
    <property type="entry name" value="IV_pilin_GFxxxE"/>
    <property type="match status" value="1"/>
</dbReference>
<dbReference type="Pfam" id="PF12019">
    <property type="entry name" value="GspH"/>
    <property type="match status" value="1"/>
</dbReference>
<evidence type="ECO:0000256" key="5">
    <source>
        <dbReference type="ARBA" id="ARBA00022519"/>
    </source>
</evidence>
<dbReference type="GO" id="GO:0015628">
    <property type="term" value="P:protein secretion by the type II secretion system"/>
    <property type="evidence" value="ECO:0007669"/>
    <property type="project" value="InterPro"/>
</dbReference>
<evidence type="ECO:0000256" key="10">
    <source>
        <dbReference type="ARBA" id="ARBA00030775"/>
    </source>
</evidence>
<proteinExistence type="inferred from homology"/>
<dbReference type="AlphaFoldDB" id="I1DUY3"/>
<keyword evidence="3" id="KW-1003">Cell membrane</keyword>
<dbReference type="GO" id="GO:0015627">
    <property type="term" value="C:type II protein secretion system complex"/>
    <property type="evidence" value="ECO:0007669"/>
    <property type="project" value="InterPro"/>
</dbReference>
<evidence type="ECO:0000313" key="14">
    <source>
        <dbReference type="Proteomes" id="UP000004374"/>
    </source>
</evidence>
<evidence type="ECO:0000256" key="3">
    <source>
        <dbReference type="ARBA" id="ARBA00022475"/>
    </source>
</evidence>
<accession>I1DUY3</accession>
<dbReference type="InterPro" id="IPR012902">
    <property type="entry name" value="N_methyl_site"/>
</dbReference>
<keyword evidence="5" id="KW-0997">Cell inner membrane</keyword>
<keyword evidence="7 11" id="KW-1133">Transmembrane helix</keyword>
<evidence type="ECO:0000256" key="8">
    <source>
        <dbReference type="ARBA" id="ARBA00023136"/>
    </source>
</evidence>
<dbReference type="Gene3D" id="3.55.40.10">
    <property type="entry name" value="minor pseudopilin epsh domain"/>
    <property type="match status" value="1"/>
</dbReference>
<evidence type="ECO:0000313" key="13">
    <source>
        <dbReference type="EMBL" id="GAB57861.1"/>
    </source>
</evidence>
<sequence length="181" mass="18617">MTVLTGKKRLNNSHARRSATGFTLVELMVTIAILAIVTTVAVPSFNSLVQGNRLTGVTNQLLSAYQGARSEAIKRSQNVMLCATTDGISCAAKADWSSWLVLAGNEVVAQGRSSNNLVVSGPANTSIVFTPAGLVRDNSGAGLASSIRVCTKSSSVTENTRTLTFVAGGAISIARGASACA</sequence>
<keyword evidence="4" id="KW-0488">Methylation</keyword>
<dbReference type="RefSeq" id="WP_008219020.1">
    <property type="nucleotide sequence ID" value="NZ_BAFK01000003.1"/>
</dbReference>
<dbReference type="EMBL" id="BAFK01000003">
    <property type="protein sequence ID" value="GAB57861.1"/>
    <property type="molecule type" value="Genomic_DNA"/>
</dbReference>
<evidence type="ECO:0000256" key="11">
    <source>
        <dbReference type="SAM" id="Phobius"/>
    </source>
</evidence>
<protein>
    <recommendedName>
        <fullName evidence="2">Type II secretion system protein H</fullName>
    </recommendedName>
    <alternativeName>
        <fullName evidence="10">General secretion pathway protein H</fullName>
    </alternativeName>
</protein>
<evidence type="ECO:0000256" key="2">
    <source>
        <dbReference type="ARBA" id="ARBA00021549"/>
    </source>
</evidence>
<dbReference type="InterPro" id="IPR045584">
    <property type="entry name" value="Pilin-like"/>
</dbReference>
<dbReference type="STRING" id="562729.RNAN_0831"/>
<keyword evidence="8 11" id="KW-0472">Membrane</keyword>
<comment type="subcellular location">
    <subcellularLocation>
        <location evidence="1">Cell inner membrane</location>
        <topology evidence="1">Single-pass membrane protein</topology>
    </subcellularLocation>
</comment>
<dbReference type="OrthoDB" id="2313614at2"/>
<feature type="transmembrane region" description="Helical" evidence="11">
    <location>
        <begin position="21"/>
        <end position="45"/>
    </location>
</feature>
<organism evidence="13 14">
    <name type="scientific">Rheinheimera nanhaiensis E407-8</name>
    <dbReference type="NCBI Taxonomy" id="562729"/>
    <lineage>
        <taxon>Bacteria</taxon>
        <taxon>Pseudomonadati</taxon>
        <taxon>Pseudomonadota</taxon>
        <taxon>Gammaproteobacteria</taxon>
        <taxon>Chromatiales</taxon>
        <taxon>Chromatiaceae</taxon>
        <taxon>Rheinheimera</taxon>
    </lineage>
</organism>
<comment type="caution">
    <text evidence="13">The sequence shown here is derived from an EMBL/GenBank/DDBJ whole genome shotgun (WGS) entry which is preliminary data.</text>
</comment>
<comment type="similarity">
    <text evidence="9">Belongs to the GSP H family.</text>
</comment>
<name>I1DUY3_9GAMM</name>
<evidence type="ECO:0000256" key="6">
    <source>
        <dbReference type="ARBA" id="ARBA00022692"/>
    </source>
</evidence>
<dbReference type="InterPro" id="IPR022346">
    <property type="entry name" value="T2SS_GspH"/>
</dbReference>
<evidence type="ECO:0000256" key="9">
    <source>
        <dbReference type="ARBA" id="ARBA00025772"/>
    </source>
</evidence>
<dbReference type="Pfam" id="PF07963">
    <property type="entry name" value="N_methyl"/>
    <property type="match status" value="1"/>
</dbReference>
<evidence type="ECO:0000259" key="12">
    <source>
        <dbReference type="Pfam" id="PF12019"/>
    </source>
</evidence>